<dbReference type="OrthoDB" id="161353at2"/>
<keyword evidence="2" id="KW-1185">Reference proteome</keyword>
<reference evidence="1 2" key="1">
    <citation type="submission" date="2019-01" db="EMBL/GenBank/DDBJ databases">
        <title>Draft genome sequence of Dictyobacter sp. Uno17.</title>
        <authorList>
            <person name="Wang C.M."/>
            <person name="Zheng Y."/>
            <person name="Sakai Y."/>
            <person name="Abe K."/>
            <person name="Yokota A."/>
            <person name="Yabe S."/>
        </authorList>
    </citation>
    <scope>NUCLEOTIDE SEQUENCE [LARGE SCALE GENOMIC DNA]</scope>
    <source>
        <strain evidence="1 2">Uno17</strain>
    </source>
</reference>
<dbReference type="EMBL" id="BIXY01000028">
    <property type="protein sequence ID" value="GCF08687.1"/>
    <property type="molecule type" value="Genomic_DNA"/>
</dbReference>
<gene>
    <name evidence="1" type="ORF">KDI_22510</name>
</gene>
<protein>
    <submittedName>
        <fullName evidence="1">Uncharacterized protein</fullName>
    </submittedName>
</protein>
<comment type="caution">
    <text evidence="1">The sequence shown here is derived from an EMBL/GenBank/DDBJ whole genome shotgun (WGS) entry which is preliminary data.</text>
</comment>
<dbReference type="RefSeq" id="WP_149401663.1">
    <property type="nucleotide sequence ID" value="NZ_BIXY01000028.1"/>
</dbReference>
<organism evidence="1 2">
    <name type="scientific">Dictyobacter arantiisoli</name>
    <dbReference type="NCBI Taxonomy" id="2014874"/>
    <lineage>
        <taxon>Bacteria</taxon>
        <taxon>Bacillati</taxon>
        <taxon>Chloroflexota</taxon>
        <taxon>Ktedonobacteria</taxon>
        <taxon>Ktedonobacterales</taxon>
        <taxon>Dictyobacteraceae</taxon>
        <taxon>Dictyobacter</taxon>
    </lineage>
</organism>
<sequence>MYLHDNLQVCLYALESWYPNHIVDINSEIIKSSEIPLVGWKASEGIKILAMMAPQLLEARAEMIISHGECAIYLPDISATIPLCIIHCQGKIPPHISDGEKWLRQKQPHLKQSATNVSSPAYVHLEHS</sequence>
<evidence type="ECO:0000313" key="2">
    <source>
        <dbReference type="Proteomes" id="UP000322530"/>
    </source>
</evidence>
<name>A0A5A5TBF1_9CHLR</name>
<evidence type="ECO:0000313" key="1">
    <source>
        <dbReference type="EMBL" id="GCF08687.1"/>
    </source>
</evidence>
<dbReference type="Proteomes" id="UP000322530">
    <property type="component" value="Unassembled WGS sequence"/>
</dbReference>
<accession>A0A5A5TBF1</accession>
<dbReference type="AlphaFoldDB" id="A0A5A5TBF1"/>
<proteinExistence type="predicted"/>